<comment type="caution">
    <text evidence="2">The sequence shown here is derived from an EMBL/GenBank/DDBJ whole genome shotgun (WGS) entry which is preliminary data.</text>
</comment>
<reference evidence="2" key="1">
    <citation type="submission" date="2023-01" db="EMBL/GenBank/DDBJ databases">
        <title>Draft genome sequence of Nocardiopsis sp. LSu2-4 isolated from halophytes.</title>
        <authorList>
            <person name="Duangmal K."/>
            <person name="Chantavorakit T."/>
        </authorList>
    </citation>
    <scope>NUCLEOTIDE SEQUENCE</scope>
    <source>
        <strain evidence="2">LSu2-4</strain>
    </source>
</reference>
<dbReference type="SUPFAM" id="SSF52799">
    <property type="entry name" value="(Phosphotyrosine protein) phosphatases II"/>
    <property type="match status" value="1"/>
</dbReference>
<protein>
    <recommendedName>
        <fullName evidence="1">Tyrosine specific protein phosphatases domain-containing protein</fullName>
    </recommendedName>
</protein>
<dbReference type="Proteomes" id="UP001165685">
    <property type="component" value="Unassembled WGS sequence"/>
</dbReference>
<dbReference type="PROSITE" id="PS50056">
    <property type="entry name" value="TYR_PHOSPHATASE_2"/>
    <property type="match status" value="1"/>
</dbReference>
<gene>
    <name evidence="2" type="ORF">O4U47_06060</name>
</gene>
<dbReference type="SUPFAM" id="SSF101478">
    <property type="entry name" value="ADP-ribosylglycohydrolase"/>
    <property type="match status" value="1"/>
</dbReference>
<dbReference type="EMBL" id="JAQFWP010000008">
    <property type="protein sequence ID" value="MDA2804069.1"/>
    <property type="molecule type" value="Genomic_DNA"/>
</dbReference>
<sequence length="392" mass="40233">MPAEPADDRNEHTLWHRDDPRYDRCAGAWVGAAAAACIVGAPPAMAQEATHPDGDGAGPALLSWLIATALEGVADPATVHKAVDAPADRAWALALRSIAADGTVPDPDPAVPPHSPMGAGWRAAARAPAPPLEPARAVFPCSQLVEAVWRAYAAGGDEAAMYAGAMAGARWGASGIPLEAQRRLADIVAPRSLLERAIVLARGSDPGTWPEAAAQPTGEARSVNTPFCTPHPHDPGVLLGNIAHLRAGPDVDAVVSLNRTGPADAPAHLPARDRVEVWLADAQGPGVNPNLHFVLDEAAGAVAALRAEGKRVLLHCAAGQSRTPAVAAHYATLACGADVVQALRRIIEATGGHLHTPALARAAAALNGVDMPDPAAALFPGGAPPDRRYPPL</sequence>
<dbReference type="InterPro" id="IPR036705">
    <property type="entry name" value="Ribosyl_crysJ1_sf"/>
</dbReference>
<feature type="domain" description="Tyrosine specific protein phosphatases" evidence="1">
    <location>
        <begin position="296"/>
        <end position="361"/>
    </location>
</feature>
<dbReference type="PROSITE" id="PS00383">
    <property type="entry name" value="TYR_PHOSPHATASE_1"/>
    <property type="match status" value="1"/>
</dbReference>
<proteinExistence type="predicted"/>
<dbReference type="InterPro" id="IPR000387">
    <property type="entry name" value="Tyr_Pase_dom"/>
</dbReference>
<evidence type="ECO:0000259" key="1">
    <source>
        <dbReference type="PROSITE" id="PS50056"/>
    </source>
</evidence>
<dbReference type="InterPro" id="IPR016130">
    <property type="entry name" value="Tyr_Pase_AS"/>
</dbReference>
<evidence type="ECO:0000313" key="2">
    <source>
        <dbReference type="EMBL" id="MDA2804069.1"/>
    </source>
</evidence>
<name>A0ABT4TH83_9ACTN</name>
<dbReference type="Gene3D" id="3.90.190.10">
    <property type="entry name" value="Protein tyrosine phosphatase superfamily"/>
    <property type="match status" value="1"/>
</dbReference>
<organism evidence="2 3">
    <name type="scientific">Nocardiopsis suaedae</name>
    <dbReference type="NCBI Taxonomy" id="3018444"/>
    <lineage>
        <taxon>Bacteria</taxon>
        <taxon>Bacillati</taxon>
        <taxon>Actinomycetota</taxon>
        <taxon>Actinomycetes</taxon>
        <taxon>Streptosporangiales</taxon>
        <taxon>Nocardiopsidaceae</taxon>
        <taxon>Nocardiopsis</taxon>
    </lineage>
</organism>
<dbReference type="Gene3D" id="1.10.4080.10">
    <property type="entry name" value="ADP-ribosylation/Crystallin J1"/>
    <property type="match status" value="1"/>
</dbReference>
<dbReference type="InterPro" id="IPR029021">
    <property type="entry name" value="Prot-tyrosine_phosphatase-like"/>
</dbReference>
<dbReference type="RefSeq" id="WP_270676565.1">
    <property type="nucleotide sequence ID" value="NZ_JAQFWP010000008.1"/>
</dbReference>
<accession>A0ABT4TH83</accession>
<evidence type="ECO:0000313" key="3">
    <source>
        <dbReference type="Proteomes" id="UP001165685"/>
    </source>
</evidence>
<keyword evidence="3" id="KW-1185">Reference proteome</keyword>